<reference evidence="9 10" key="1">
    <citation type="submission" date="2019-10" db="EMBL/GenBank/DDBJ databases">
        <title>Lysobacter alkalisoli sp. nov., isolated from saline-alkaline soil.</title>
        <authorList>
            <person name="Sun J.-Q."/>
        </authorList>
    </citation>
    <scope>NUCLEOTIDE SEQUENCE [LARGE SCALE GENOMIC DNA]</scope>
    <source>
        <strain evidence="9 10">KCTC 42381</strain>
    </source>
</reference>
<keyword evidence="2 4" id="KW-0378">Hydrolase</keyword>
<dbReference type="Gene3D" id="3.20.20.80">
    <property type="entry name" value="Glycosidases"/>
    <property type="match status" value="1"/>
</dbReference>
<organism evidence="9 10">
    <name type="scientific">Marilutibacter maris</name>
    <dbReference type="NCBI Taxonomy" id="1605891"/>
    <lineage>
        <taxon>Bacteria</taxon>
        <taxon>Pseudomonadati</taxon>
        <taxon>Pseudomonadota</taxon>
        <taxon>Gammaproteobacteria</taxon>
        <taxon>Lysobacterales</taxon>
        <taxon>Lysobacteraceae</taxon>
        <taxon>Marilutibacter</taxon>
    </lineage>
</organism>
<comment type="caution">
    <text evidence="9">The sequence shown here is derived from an EMBL/GenBank/DDBJ whole genome shotgun (WGS) entry which is preliminary data.</text>
</comment>
<dbReference type="InterPro" id="IPR017853">
    <property type="entry name" value="GH"/>
</dbReference>
<feature type="domain" description="Glycosyl hydrolase family 31 C-terminal" evidence="8">
    <location>
        <begin position="610"/>
        <end position="698"/>
    </location>
</feature>
<dbReference type="InterPro" id="IPR030458">
    <property type="entry name" value="Glyco_hydro_31_AS"/>
</dbReference>
<sequence length="829" mass="92948">MQDSRNRSSNRSGNRGRGRRGASGWWACVLSVAAALPLGATASGYSFLGDLRTFERDDAGATASCDGAALRLHFVEDDVVRVTLLREDRRPRLLTHALVGREPDPVEVTVERGEDITVLATAAMRVELAHRGCRMTVFDGAGHVLVQDDSGMGTGWDGNEVRTWKRIAGDERFFGLGEKSGDVDKRAREWVMWNSDTPGYGDASDPLYQSIPFFVGLREGRSYGVFLNNSHRSRFNLGAGNHRYYSFSAEGGTLDYFVFAAPRIAEVVADYTALTGRIPMPPRWALGFQQSRWSYYPDSEVMSLARRFRERGIPADVIYLDIHYMDGYRVFSWDPQRFPRPTAMLDELGDMGFKPIVIVDPGVKEDPDYPIAREGLAGDHFVRYPDGETYVGSVWPGRSYFPDFARAATRAWWGGHLARLREQGVRGIWNDMNEPAVWGKAFPNEVLMRDADGAADFKRMHNLYGHLMAQATYESLRAARPDERPFVLTRAGFAGTQRWSAVWTGDNVASWEHLQLGIRMMIGLGLSGAAFNGTDVGGFEGTPSGELFARWMQVGAFSPFFRAHTAHDTPGQEPWSFGERIEAVAADAIRQRYRLMPYLYTLFHQAHDSGAPVLRPLFWHHQDDAQAYAREWQHQFLVGRQLLVAPVTAPGVALQKVYLPAGRWIELGTGEVFEGGRAVAVETPLERLPVFLAEGGILPSQEAMQYVGERDSGTLTLDVFAGANDDGFDLYEDDGRSHDHERGGYRLTRLRAQRDDGVLRLDREVVHDGHRVPARMLELRLHDIAEPPVELSLDGTRLQDKAWHHDPATRVLSVRVREHGARQSLLARW</sequence>
<dbReference type="GO" id="GO:0004553">
    <property type="term" value="F:hydrolase activity, hydrolyzing O-glycosyl compounds"/>
    <property type="evidence" value="ECO:0007669"/>
    <property type="project" value="InterPro"/>
</dbReference>
<evidence type="ECO:0000256" key="3">
    <source>
        <dbReference type="ARBA" id="ARBA00023295"/>
    </source>
</evidence>
<dbReference type="GO" id="GO:0005975">
    <property type="term" value="P:carbohydrate metabolic process"/>
    <property type="evidence" value="ECO:0007669"/>
    <property type="project" value="InterPro"/>
</dbReference>
<evidence type="ECO:0000259" key="8">
    <source>
        <dbReference type="Pfam" id="PF21365"/>
    </source>
</evidence>
<protein>
    <submittedName>
        <fullName evidence="9">DUF4968 domain-containing protein</fullName>
    </submittedName>
</protein>
<dbReference type="InterPro" id="IPR048395">
    <property type="entry name" value="Glyco_hydro_31_C"/>
</dbReference>
<dbReference type="Proteomes" id="UP000320431">
    <property type="component" value="Unassembled WGS sequence"/>
</dbReference>
<dbReference type="InterPro" id="IPR025887">
    <property type="entry name" value="Glyco_hydro_31_N_dom"/>
</dbReference>
<dbReference type="GO" id="GO:0030246">
    <property type="term" value="F:carbohydrate binding"/>
    <property type="evidence" value="ECO:0007669"/>
    <property type="project" value="InterPro"/>
</dbReference>
<dbReference type="PROSITE" id="PS00129">
    <property type="entry name" value="GLYCOSYL_HYDROL_F31_1"/>
    <property type="match status" value="1"/>
</dbReference>
<feature type="domain" description="Glycoside hydrolase family 31 TIM barrel" evidence="5">
    <location>
        <begin position="279"/>
        <end position="602"/>
    </location>
</feature>
<proteinExistence type="inferred from homology"/>
<dbReference type="EMBL" id="VICD02000322">
    <property type="protein sequence ID" value="KAB8163150.1"/>
    <property type="molecule type" value="Genomic_DNA"/>
</dbReference>
<name>A0A507ZX31_9GAMM</name>
<dbReference type="Gene3D" id="2.60.40.1760">
    <property type="entry name" value="glycosyl hydrolase (family 31)"/>
    <property type="match status" value="1"/>
</dbReference>
<accession>A0A507ZX31</accession>
<dbReference type="Pfam" id="PF21365">
    <property type="entry name" value="Glyco_hydro_31_3rd"/>
    <property type="match status" value="1"/>
</dbReference>
<feature type="domain" description="Glycoside hydrolase family 31 N-terminal" evidence="6">
    <location>
        <begin position="70"/>
        <end position="235"/>
    </location>
</feature>
<dbReference type="SUPFAM" id="SSF74650">
    <property type="entry name" value="Galactose mutarotase-like"/>
    <property type="match status" value="1"/>
</dbReference>
<evidence type="ECO:0000256" key="4">
    <source>
        <dbReference type="RuleBase" id="RU361185"/>
    </source>
</evidence>
<comment type="similarity">
    <text evidence="1 4">Belongs to the glycosyl hydrolase 31 family.</text>
</comment>
<dbReference type="PANTHER" id="PTHR22762:SF166">
    <property type="entry name" value="ALPHA-GLUCOSIDASE"/>
    <property type="match status" value="1"/>
</dbReference>
<dbReference type="CDD" id="cd14752">
    <property type="entry name" value="GH31_N"/>
    <property type="match status" value="1"/>
</dbReference>
<evidence type="ECO:0000256" key="2">
    <source>
        <dbReference type="ARBA" id="ARBA00022801"/>
    </source>
</evidence>
<dbReference type="InterPro" id="IPR011013">
    <property type="entry name" value="Gal_mutarotase_sf_dom"/>
</dbReference>
<evidence type="ECO:0000256" key="1">
    <source>
        <dbReference type="ARBA" id="ARBA00007806"/>
    </source>
</evidence>
<gene>
    <name evidence="9" type="ORF">FKV24_018010</name>
</gene>
<keyword evidence="3 4" id="KW-0326">Glycosidase</keyword>
<dbReference type="InterPro" id="IPR013780">
    <property type="entry name" value="Glyco_hydro_b"/>
</dbReference>
<evidence type="ECO:0000259" key="6">
    <source>
        <dbReference type="Pfam" id="PF13802"/>
    </source>
</evidence>
<dbReference type="Pfam" id="PF17137">
    <property type="entry name" value="DUF5110"/>
    <property type="match status" value="1"/>
</dbReference>
<dbReference type="PANTHER" id="PTHR22762">
    <property type="entry name" value="ALPHA-GLUCOSIDASE"/>
    <property type="match status" value="1"/>
</dbReference>
<evidence type="ECO:0000313" key="10">
    <source>
        <dbReference type="Proteomes" id="UP000320431"/>
    </source>
</evidence>
<dbReference type="InterPro" id="IPR033403">
    <property type="entry name" value="DUF5110"/>
</dbReference>
<dbReference type="InterPro" id="IPR000322">
    <property type="entry name" value="Glyco_hydro_31_TIM"/>
</dbReference>
<dbReference type="AlphaFoldDB" id="A0A507ZX31"/>
<dbReference type="SUPFAM" id="SSF51445">
    <property type="entry name" value="(Trans)glycosidases"/>
    <property type="match status" value="1"/>
</dbReference>
<evidence type="ECO:0000259" key="5">
    <source>
        <dbReference type="Pfam" id="PF01055"/>
    </source>
</evidence>
<evidence type="ECO:0000313" key="9">
    <source>
        <dbReference type="EMBL" id="KAB8163150.1"/>
    </source>
</evidence>
<feature type="domain" description="DUF5110" evidence="7">
    <location>
        <begin position="714"/>
        <end position="783"/>
    </location>
</feature>
<evidence type="ECO:0000259" key="7">
    <source>
        <dbReference type="Pfam" id="PF17137"/>
    </source>
</evidence>
<dbReference type="SUPFAM" id="SSF51011">
    <property type="entry name" value="Glycosyl hydrolase domain"/>
    <property type="match status" value="1"/>
</dbReference>
<dbReference type="Pfam" id="PF01055">
    <property type="entry name" value="Glyco_hydro_31_2nd"/>
    <property type="match status" value="1"/>
</dbReference>
<dbReference type="Gene3D" id="2.60.40.1180">
    <property type="entry name" value="Golgi alpha-mannosidase II"/>
    <property type="match status" value="2"/>
</dbReference>
<dbReference type="Pfam" id="PF13802">
    <property type="entry name" value="Gal_mutarotas_2"/>
    <property type="match status" value="1"/>
</dbReference>
<dbReference type="CDD" id="cd06604">
    <property type="entry name" value="GH31_glucosidase_II_MalA"/>
    <property type="match status" value="1"/>
</dbReference>